<dbReference type="InterPro" id="IPR000914">
    <property type="entry name" value="SBP_5_dom"/>
</dbReference>
<keyword evidence="4 5" id="KW-0732">Signal</keyword>
<evidence type="ECO:0000259" key="6">
    <source>
        <dbReference type="Pfam" id="PF00496"/>
    </source>
</evidence>
<feature type="domain" description="Solute-binding protein family 5" evidence="6">
    <location>
        <begin position="101"/>
        <end position="478"/>
    </location>
</feature>
<keyword evidence="3" id="KW-0813">Transport</keyword>
<dbReference type="CDD" id="cd08506">
    <property type="entry name" value="PBP2_clavulanate_OppA2"/>
    <property type="match status" value="1"/>
</dbReference>
<dbReference type="PIRSF" id="PIRSF002741">
    <property type="entry name" value="MppA"/>
    <property type="match status" value="1"/>
</dbReference>
<evidence type="ECO:0000313" key="7">
    <source>
        <dbReference type="EMBL" id="UGS39261.1"/>
    </source>
</evidence>
<feature type="signal peptide" evidence="5">
    <location>
        <begin position="1"/>
        <end position="22"/>
    </location>
</feature>
<dbReference type="PANTHER" id="PTHR30290">
    <property type="entry name" value="PERIPLASMIC BINDING COMPONENT OF ABC TRANSPORTER"/>
    <property type="match status" value="1"/>
</dbReference>
<dbReference type="AlphaFoldDB" id="A0A9E6Y916"/>
<comment type="subcellular location">
    <subcellularLocation>
        <location evidence="1">Cell envelope</location>
    </subcellularLocation>
</comment>
<feature type="chain" id="PRO_5038956575" evidence="5">
    <location>
        <begin position="23"/>
        <end position="565"/>
    </location>
</feature>
<comment type="similarity">
    <text evidence="2">Belongs to the bacterial solute-binding protein 5 family.</text>
</comment>
<dbReference type="Proteomes" id="UP001162834">
    <property type="component" value="Chromosome"/>
</dbReference>
<dbReference type="PROSITE" id="PS51257">
    <property type="entry name" value="PROKAR_LIPOPROTEIN"/>
    <property type="match status" value="1"/>
</dbReference>
<reference evidence="7" key="1">
    <citation type="journal article" date="2022" name="Int. J. Syst. Evol. Microbiol.">
        <title>Pseudomonas aegrilactucae sp. nov. and Pseudomonas morbosilactucae sp. nov., pathogens causing bacterial rot of lettuce in Japan.</title>
        <authorList>
            <person name="Sawada H."/>
            <person name="Fujikawa T."/>
            <person name="Satou M."/>
        </authorList>
    </citation>
    <scope>NUCLEOTIDE SEQUENCE</scope>
    <source>
        <strain evidence="7">0166_1</strain>
    </source>
</reference>
<evidence type="ECO:0000256" key="3">
    <source>
        <dbReference type="ARBA" id="ARBA00022448"/>
    </source>
</evidence>
<evidence type="ECO:0000256" key="1">
    <source>
        <dbReference type="ARBA" id="ARBA00004196"/>
    </source>
</evidence>
<dbReference type="InterPro" id="IPR039424">
    <property type="entry name" value="SBP_5"/>
</dbReference>
<organism evidence="7 8">
    <name type="scientific">Capillimicrobium parvum</name>
    <dbReference type="NCBI Taxonomy" id="2884022"/>
    <lineage>
        <taxon>Bacteria</taxon>
        <taxon>Bacillati</taxon>
        <taxon>Actinomycetota</taxon>
        <taxon>Thermoleophilia</taxon>
        <taxon>Solirubrobacterales</taxon>
        <taxon>Capillimicrobiaceae</taxon>
        <taxon>Capillimicrobium</taxon>
    </lineage>
</organism>
<proteinExistence type="inferred from homology"/>
<dbReference type="GO" id="GO:0043190">
    <property type="term" value="C:ATP-binding cassette (ABC) transporter complex"/>
    <property type="evidence" value="ECO:0007669"/>
    <property type="project" value="InterPro"/>
</dbReference>
<dbReference type="EMBL" id="CP087164">
    <property type="protein sequence ID" value="UGS39261.1"/>
    <property type="molecule type" value="Genomic_DNA"/>
</dbReference>
<gene>
    <name evidence="7" type="primary">oppA</name>
    <name evidence="7" type="ORF">DSM104329_05694</name>
</gene>
<evidence type="ECO:0000313" key="8">
    <source>
        <dbReference type="Proteomes" id="UP001162834"/>
    </source>
</evidence>
<name>A0A9E6Y916_9ACTN</name>
<dbReference type="GO" id="GO:0030313">
    <property type="term" value="C:cell envelope"/>
    <property type="evidence" value="ECO:0007669"/>
    <property type="project" value="UniProtKB-SubCell"/>
</dbReference>
<protein>
    <submittedName>
        <fullName evidence="7">Oligopeptide-binding protein OppA</fullName>
    </submittedName>
</protein>
<dbReference type="PANTHER" id="PTHR30290:SF10">
    <property type="entry name" value="PERIPLASMIC OLIGOPEPTIDE-BINDING PROTEIN-RELATED"/>
    <property type="match status" value="1"/>
</dbReference>
<dbReference type="GO" id="GO:1904680">
    <property type="term" value="F:peptide transmembrane transporter activity"/>
    <property type="evidence" value="ECO:0007669"/>
    <property type="project" value="TreeGrafter"/>
</dbReference>
<sequence>MSKFRRTLAVLMLIAASALLFAACGGNDSGGSTGGASTSSTSSGDTSGGKSGGTLSAYYTSSPDYMDPALSYTQEGWTALWNVYTPLLTYKHAEGAEGATLIPGLAEALPDISPDGKTYKLKLRPGLKFSDGTPVKASDFEHTVKRVLNLESGGSAFYLPIVGAEDYVKAGKPDADIPGIVTDDKTGEITIKLNSQVGSFANVLAMDFAGIVPGDTPFKNLTASPPPGVGPYKITSSVPNRGFTMVKNDQFPGLNIPEIPTGYLDEIDVKIVKNQQRQIDDVLQNKVDFLQDPPPADRMREVSDKAKGRFEPYVTNSTYYVFLNERVAPFDNEKVRQAVNYGIDKRALARIFGGLLAPACNFLPPGMKGYQKIEPCPYGDPNAAPNVEKAKQLIKEAGAEGADVTVWGNDEDPSKPVAEYLADAMSSIGLNAKPKIVEGSVYFQTIGNQKTKAQAGFANWFQDFPHPANFMFLVNGKSIQNTNNQNFGNVDDPEINKLIDTADANPDLDAVAPDYAKADRLLVERAHIAPYGNRELTKLVSDKVDFDSFIAHPVYNGDLSSLRFK</sequence>
<dbReference type="Gene3D" id="3.40.190.10">
    <property type="entry name" value="Periplasmic binding protein-like II"/>
    <property type="match status" value="1"/>
</dbReference>
<evidence type="ECO:0000256" key="5">
    <source>
        <dbReference type="SAM" id="SignalP"/>
    </source>
</evidence>
<dbReference type="InterPro" id="IPR030678">
    <property type="entry name" value="Peptide/Ni-bd"/>
</dbReference>
<evidence type="ECO:0000256" key="2">
    <source>
        <dbReference type="ARBA" id="ARBA00005695"/>
    </source>
</evidence>
<evidence type="ECO:0000256" key="4">
    <source>
        <dbReference type="ARBA" id="ARBA00022729"/>
    </source>
</evidence>
<accession>A0A9E6Y916</accession>
<keyword evidence="8" id="KW-1185">Reference proteome</keyword>
<dbReference type="Pfam" id="PF00496">
    <property type="entry name" value="SBP_bac_5"/>
    <property type="match status" value="1"/>
</dbReference>
<dbReference type="SUPFAM" id="SSF53850">
    <property type="entry name" value="Periplasmic binding protein-like II"/>
    <property type="match status" value="1"/>
</dbReference>
<dbReference type="GO" id="GO:0015833">
    <property type="term" value="P:peptide transport"/>
    <property type="evidence" value="ECO:0007669"/>
    <property type="project" value="TreeGrafter"/>
</dbReference>
<dbReference type="KEGG" id="sbae:DSM104329_05694"/>
<dbReference type="GO" id="GO:0042597">
    <property type="term" value="C:periplasmic space"/>
    <property type="evidence" value="ECO:0007669"/>
    <property type="project" value="UniProtKB-ARBA"/>
</dbReference>
<dbReference type="Gene3D" id="3.10.105.10">
    <property type="entry name" value="Dipeptide-binding Protein, Domain 3"/>
    <property type="match status" value="1"/>
</dbReference>